<dbReference type="AlphaFoldDB" id="A0A1S1QI17"/>
<sequence length="80" mass="8578">MRRPNRSSPSLGRERTPPPTEPGWVQGYNAQLVVTDDYLVLAHTVTQDTNDTAWFVPMTEAALATAATAATVAPVRDPAG</sequence>
<keyword evidence="3" id="KW-1185">Reference proteome</keyword>
<dbReference type="RefSeq" id="WP_071062427.1">
    <property type="nucleotide sequence ID" value="NZ_MAXA01000147.1"/>
</dbReference>
<evidence type="ECO:0000256" key="1">
    <source>
        <dbReference type="SAM" id="MobiDB-lite"/>
    </source>
</evidence>
<evidence type="ECO:0000313" key="2">
    <source>
        <dbReference type="EMBL" id="OHV33229.1"/>
    </source>
</evidence>
<name>A0A1S1QI17_9ACTN</name>
<dbReference type="EMBL" id="MAXA01000147">
    <property type="protein sequence ID" value="OHV33229.1"/>
    <property type="molecule type" value="Genomic_DNA"/>
</dbReference>
<gene>
    <name evidence="2" type="ORF">BBK14_15670</name>
</gene>
<reference evidence="3" key="1">
    <citation type="submission" date="2016-07" db="EMBL/GenBank/DDBJ databases">
        <title>Frankia sp. NRRL B-16219 Genome sequencing.</title>
        <authorList>
            <person name="Ghodhbane-Gtari F."/>
            <person name="Swanson E."/>
            <person name="Gueddou A."/>
            <person name="Louati M."/>
            <person name="Nouioui I."/>
            <person name="Hezbri K."/>
            <person name="Abebe-Akele F."/>
            <person name="Simpson S."/>
            <person name="Morris K."/>
            <person name="Thomas K."/>
            <person name="Gtari M."/>
            <person name="Tisa L.S."/>
        </authorList>
    </citation>
    <scope>NUCLEOTIDE SEQUENCE [LARGE SCALE GENOMIC DNA]</scope>
    <source>
        <strain evidence="3">NRRL B-16219</strain>
    </source>
</reference>
<dbReference type="Proteomes" id="UP000179769">
    <property type="component" value="Unassembled WGS sequence"/>
</dbReference>
<accession>A0A1S1QI17</accession>
<organism evidence="2 3">
    <name type="scientific">Parafrankia soli</name>
    <dbReference type="NCBI Taxonomy" id="2599596"/>
    <lineage>
        <taxon>Bacteria</taxon>
        <taxon>Bacillati</taxon>
        <taxon>Actinomycetota</taxon>
        <taxon>Actinomycetes</taxon>
        <taxon>Frankiales</taxon>
        <taxon>Frankiaceae</taxon>
        <taxon>Parafrankia</taxon>
    </lineage>
</organism>
<comment type="caution">
    <text evidence="2">The sequence shown here is derived from an EMBL/GenBank/DDBJ whole genome shotgun (WGS) entry which is preliminary data.</text>
</comment>
<evidence type="ECO:0000313" key="3">
    <source>
        <dbReference type="Proteomes" id="UP000179769"/>
    </source>
</evidence>
<feature type="compositionally biased region" description="Polar residues" evidence="1">
    <location>
        <begin position="1"/>
        <end position="10"/>
    </location>
</feature>
<proteinExistence type="predicted"/>
<feature type="region of interest" description="Disordered" evidence="1">
    <location>
        <begin position="1"/>
        <end position="25"/>
    </location>
</feature>
<protein>
    <submittedName>
        <fullName evidence="2">Uncharacterized protein</fullName>
    </submittedName>
</protein>